<gene>
    <name evidence="1" type="ORF">BOO71_0004246</name>
</gene>
<evidence type="ECO:0000313" key="1">
    <source>
        <dbReference type="EMBL" id="OLV18947.1"/>
    </source>
</evidence>
<accession>A0A1U7P195</accession>
<sequence>MDDDQWVAPDMCRVSAARVEQLRVWLEQIIHRRFELDAWEMERQVLRDAQRGRRRNQPLQDRA</sequence>
<dbReference type="STRING" id="249408.BOO71_0004246"/>
<comment type="caution">
    <text evidence="1">The sequence shown here is derived from an EMBL/GenBank/DDBJ whole genome shotgun (WGS) entry which is preliminary data.</text>
</comment>
<proteinExistence type="predicted"/>
<protein>
    <submittedName>
        <fullName evidence="1">Uncharacterized protein</fullName>
    </submittedName>
</protein>
<evidence type="ECO:0000313" key="2">
    <source>
        <dbReference type="Proteomes" id="UP000186607"/>
    </source>
</evidence>
<keyword evidence="2" id="KW-1185">Reference proteome</keyword>
<dbReference type="RefSeq" id="WP_075831291.1">
    <property type="nucleotide sequence ID" value="NZ_MSTI01000048.1"/>
</dbReference>
<dbReference type="Proteomes" id="UP000186607">
    <property type="component" value="Unassembled WGS sequence"/>
</dbReference>
<dbReference type="EMBL" id="MSTI01000048">
    <property type="protein sequence ID" value="OLV18947.1"/>
    <property type="molecule type" value="Genomic_DNA"/>
</dbReference>
<dbReference type="AlphaFoldDB" id="A0A1U7P195"/>
<reference evidence="1 2" key="1">
    <citation type="submission" date="2017-01" db="EMBL/GenBank/DDBJ databases">
        <title>Genome Analysis of Deinococcus marmoris KOPRI26562.</title>
        <authorList>
            <person name="Kim J.H."/>
            <person name="Oh H.-M."/>
        </authorList>
    </citation>
    <scope>NUCLEOTIDE SEQUENCE [LARGE SCALE GENOMIC DNA]</scope>
    <source>
        <strain evidence="1 2">KOPRI26562</strain>
    </source>
</reference>
<name>A0A1U7P195_9DEIO</name>
<organism evidence="1 2">
    <name type="scientific">Deinococcus marmoris</name>
    <dbReference type="NCBI Taxonomy" id="249408"/>
    <lineage>
        <taxon>Bacteria</taxon>
        <taxon>Thermotogati</taxon>
        <taxon>Deinococcota</taxon>
        <taxon>Deinococci</taxon>
        <taxon>Deinococcales</taxon>
        <taxon>Deinococcaceae</taxon>
        <taxon>Deinococcus</taxon>
    </lineage>
</organism>